<gene>
    <name evidence="7" type="ORF">F5Z01DRAFT_654651</name>
</gene>
<protein>
    <recommendedName>
        <fullName evidence="6">Large ribosomal subunit protein mL50</fullName>
    </recommendedName>
</protein>
<dbReference type="Proteomes" id="UP000887229">
    <property type="component" value="Unassembled WGS sequence"/>
</dbReference>
<keyword evidence="5" id="KW-0687">Ribonucleoprotein</keyword>
<dbReference type="Pfam" id="PF10501">
    <property type="entry name" value="Ribosomal_L50"/>
    <property type="match status" value="1"/>
</dbReference>
<comment type="subcellular location">
    <subcellularLocation>
        <location evidence="1">Mitochondrion</location>
    </subcellularLocation>
</comment>
<dbReference type="GO" id="GO:1990904">
    <property type="term" value="C:ribonucleoprotein complex"/>
    <property type="evidence" value="ECO:0007669"/>
    <property type="project" value="UniProtKB-KW"/>
</dbReference>
<dbReference type="InterPro" id="IPR018305">
    <property type="entry name" value="Ribosomal_m50"/>
</dbReference>
<evidence type="ECO:0000313" key="7">
    <source>
        <dbReference type="EMBL" id="KAG9254715.1"/>
    </source>
</evidence>
<evidence type="ECO:0000256" key="3">
    <source>
        <dbReference type="ARBA" id="ARBA00022980"/>
    </source>
</evidence>
<evidence type="ECO:0000256" key="5">
    <source>
        <dbReference type="ARBA" id="ARBA00023274"/>
    </source>
</evidence>
<evidence type="ECO:0000313" key="8">
    <source>
        <dbReference type="Proteomes" id="UP000887229"/>
    </source>
</evidence>
<keyword evidence="8" id="KW-1185">Reference proteome</keyword>
<accession>A0A9P8CQ36</accession>
<reference evidence="7" key="1">
    <citation type="journal article" date="2021" name="IMA Fungus">
        <title>Genomic characterization of three marine fungi, including Emericellopsis atlantica sp. nov. with signatures of a generalist lifestyle and marine biomass degradation.</title>
        <authorList>
            <person name="Hagestad O.C."/>
            <person name="Hou L."/>
            <person name="Andersen J.H."/>
            <person name="Hansen E.H."/>
            <person name="Altermark B."/>
            <person name="Li C."/>
            <person name="Kuhnert E."/>
            <person name="Cox R.J."/>
            <person name="Crous P.W."/>
            <person name="Spatafora J.W."/>
            <person name="Lail K."/>
            <person name="Amirebrahimi M."/>
            <person name="Lipzen A."/>
            <person name="Pangilinan J."/>
            <person name="Andreopoulos W."/>
            <person name="Hayes R.D."/>
            <person name="Ng V."/>
            <person name="Grigoriev I.V."/>
            <person name="Jackson S.A."/>
            <person name="Sutton T.D.S."/>
            <person name="Dobson A.D.W."/>
            <person name="Rama T."/>
        </authorList>
    </citation>
    <scope>NUCLEOTIDE SEQUENCE</scope>
    <source>
        <strain evidence="7">TS7</strain>
    </source>
</reference>
<evidence type="ECO:0000256" key="6">
    <source>
        <dbReference type="ARBA" id="ARBA00035183"/>
    </source>
</evidence>
<evidence type="ECO:0000256" key="1">
    <source>
        <dbReference type="ARBA" id="ARBA00004173"/>
    </source>
</evidence>
<dbReference type="OrthoDB" id="6220758at2759"/>
<dbReference type="RefSeq" id="XP_046118639.1">
    <property type="nucleotide sequence ID" value="XM_046263437.1"/>
</dbReference>
<dbReference type="EMBL" id="MU251253">
    <property type="protein sequence ID" value="KAG9254715.1"/>
    <property type="molecule type" value="Genomic_DNA"/>
</dbReference>
<evidence type="ECO:0000256" key="4">
    <source>
        <dbReference type="ARBA" id="ARBA00023128"/>
    </source>
</evidence>
<name>A0A9P8CQ36_9HYPO</name>
<dbReference type="GO" id="GO:0005840">
    <property type="term" value="C:ribosome"/>
    <property type="evidence" value="ECO:0007669"/>
    <property type="project" value="UniProtKB-KW"/>
</dbReference>
<dbReference type="AlphaFoldDB" id="A0A9P8CQ36"/>
<keyword evidence="3" id="KW-0689">Ribosomal protein</keyword>
<dbReference type="GO" id="GO:0005739">
    <property type="term" value="C:mitochondrion"/>
    <property type="evidence" value="ECO:0007669"/>
    <property type="project" value="UniProtKB-SubCell"/>
</dbReference>
<comment type="similarity">
    <text evidence="2">Belongs to the mitochondrion-specific ribosomal protein mL50 family.</text>
</comment>
<organism evidence="7 8">
    <name type="scientific">Emericellopsis atlantica</name>
    <dbReference type="NCBI Taxonomy" id="2614577"/>
    <lineage>
        <taxon>Eukaryota</taxon>
        <taxon>Fungi</taxon>
        <taxon>Dikarya</taxon>
        <taxon>Ascomycota</taxon>
        <taxon>Pezizomycotina</taxon>
        <taxon>Sordariomycetes</taxon>
        <taxon>Hypocreomycetidae</taxon>
        <taxon>Hypocreales</taxon>
        <taxon>Bionectriaceae</taxon>
        <taxon>Emericellopsis</taxon>
    </lineage>
</organism>
<comment type="caution">
    <text evidence="7">The sequence shown here is derived from an EMBL/GenBank/DDBJ whole genome shotgun (WGS) entry which is preliminary data.</text>
</comment>
<dbReference type="GeneID" id="70294340"/>
<keyword evidence="4" id="KW-0496">Mitochondrion</keyword>
<proteinExistence type="inferred from homology"/>
<evidence type="ECO:0000256" key="2">
    <source>
        <dbReference type="ARBA" id="ARBA00008860"/>
    </source>
</evidence>
<sequence length="372" mass="41478">MPRIPAARALAPLRRALTCSNSIPFLATRAISTTPFPRALYKTRDGTKVAPTIPESQAVETEYSPSEEEIDALRVQEEESHGPGLAVPSQLVETPAEREAKALHPEYEPARSLQELGALPGVENWWEKEEHWGPESQFKGFARTGTQVQQEEPVIEVYLRRALVEVLALKQAGKWDEWATKAWPRRGDDQFRATLEMDITESGELKQDASHIVAELTTGESDSPSEGITESEGQEILAERQWDSSWAQIPLDAATKFALRKRVYQFSGYLIPDSRLGAAHNVGHLLALGCKKPKPAHLASILEQEGAYDALSNVKAHAQKISFVEKEKSIGRWKVIEEELKARGLPVLGASDAAPKHKEQRWIISTFRNVKR</sequence>